<accession>A0A2J6R5B6</accession>
<reference evidence="4 5" key="1">
    <citation type="submission" date="2016-04" db="EMBL/GenBank/DDBJ databases">
        <title>A degradative enzymes factory behind the ericoid mycorrhizal symbiosis.</title>
        <authorList>
            <consortium name="DOE Joint Genome Institute"/>
            <person name="Martino E."/>
            <person name="Morin E."/>
            <person name="Grelet G."/>
            <person name="Kuo A."/>
            <person name="Kohler A."/>
            <person name="Daghino S."/>
            <person name="Barry K."/>
            <person name="Choi C."/>
            <person name="Cichocki N."/>
            <person name="Clum A."/>
            <person name="Copeland A."/>
            <person name="Hainaut M."/>
            <person name="Haridas S."/>
            <person name="Labutti K."/>
            <person name="Lindquist E."/>
            <person name="Lipzen A."/>
            <person name="Khouja H.-R."/>
            <person name="Murat C."/>
            <person name="Ohm R."/>
            <person name="Olson A."/>
            <person name="Spatafora J."/>
            <person name="Veneault-Fourrey C."/>
            <person name="Henrissat B."/>
            <person name="Grigoriev I."/>
            <person name="Martin F."/>
            <person name="Perotto S."/>
        </authorList>
    </citation>
    <scope>NUCLEOTIDE SEQUENCE [LARGE SCALE GENOMIC DNA]</scope>
    <source>
        <strain evidence="4 5">F</strain>
    </source>
</reference>
<keyword evidence="5" id="KW-1185">Reference proteome</keyword>
<dbReference type="PANTHER" id="PTHR10039:SF5">
    <property type="entry name" value="NACHT DOMAIN-CONTAINING PROTEIN"/>
    <property type="match status" value="1"/>
</dbReference>
<protein>
    <recommendedName>
        <fullName evidence="3">Nephrocystin 3-like N-terminal domain-containing protein</fullName>
    </recommendedName>
</protein>
<dbReference type="InterPro" id="IPR027417">
    <property type="entry name" value="P-loop_NTPase"/>
</dbReference>
<dbReference type="Pfam" id="PF24883">
    <property type="entry name" value="NPHP3_N"/>
    <property type="match status" value="1"/>
</dbReference>
<dbReference type="PANTHER" id="PTHR10039">
    <property type="entry name" value="AMELOGENIN"/>
    <property type="match status" value="1"/>
</dbReference>
<dbReference type="InterPro" id="IPR056884">
    <property type="entry name" value="NPHP3-like_N"/>
</dbReference>
<dbReference type="EMBL" id="KZ613955">
    <property type="protein sequence ID" value="PMD33669.1"/>
    <property type="molecule type" value="Genomic_DNA"/>
</dbReference>
<dbReference type="Proteomes" id="UP000235786">
    <property type="component" value="Unassembled WGS sequence"/>
</dbReference>
<dbReference type="OrthoDB" id="194358at2759"/>
<gene>
    <name evidence="4" type="ORF">L207DRAFT_438320</name>
</gene>
<sequence>MDPHSLSGRNRSSLEVIPPTGLTVLMDPEEASLETDSQSAEPPSKVRKLNMFSGLQQKNSTSRTVYWPRELIQETIPNARVLTFGYDTHVRHVLGPPVSRSTVYDIAWDFLVALEAERRHESSRPILFIAHSLGGIVVKEMLRRSSSCHLSQPQLQEVFESTIGIMFFGTPHGGADPRGFLQHVAEKAIKAAGFTVNKQIVDTLLPSAERLKELRDEFSPMAHQKGWIIHSFQEQIGVNLLSGHKVVEDVSSYLNFPTIETTEHIGRDHMGMCRFTGLEDVEYKKVAAALCRMTNTIVRETKKREFPSLGEKQSRILLDTLRFDQIDARQMTIKNGHAKTCKWLLKMQEYLDWLDINKLAEHHGFLWIKGKPGTGKSTLMKFVHAHARKTMKGKIIISFFFNARGEELEKSTAGMYRSLLLQLLERVPELQRVFDSLGSTIITNNGSHQWSVETLKELFQQAILQLGQRALTCFIDALDECEERQIRDMASFFEQLGELAISAGIRFQVCFSSRHYPHITISKGLHLVLEGQEGHNQDITNYLDSELKLGHGRLAQEIRGELQTKASGVFMWVVLVVEILNKENDGGRVHVLRQRLRDIPNDLHELFREILMRDCHNRDELLLCIQWILFAKHPLKPEELYFAILSGVAPEALRSGNADEITMDVIKKFILNSSKGLAEVTKSKTPTVQFIHESVRDFLVKENGLGELFPHLGGNFQGQSHGRLKLCCLTYMGIDFTAHLDLSEPLPKAKSEQATDLRQLAAKTFPFLEYSVHFVLQHADAAQSGGVDQGEFIQLFPLTDWIKLYNLLEKKE</sequence>
<dbReference type="AlphaFoldDB" id="A0A2J6R5B6"/>
<dbReference type="Gene3D" id="3.40.50.300">
    <property type="entry name" value="P-loop containing nucleotide triphosphate hydrolases"/>
    <property type="match status" value="1"/>
</dbReference>
<organism evidence="4 5">
    <name type="scientific">Hyaloscypha variabilis (strain UAMH 11265 / GT02V1 / F)</name>
    <name type="common">Meliniomyces variabilis</name>
    <dbReference type="NCBI Taxonomy" id="1149755"/>
    <lineage>
        <taxon>Eukaryota</taxon>
        <taxon>Fungi</taxon>
        <taxon>Dikarya</taxon>
        <taxon>Ascomycota</taxon>
        <taxon>Pezizomycotina</taxon>
        <taxon>Leotiomycetes</taxon>
        <taxon>Helotiales</taxon>
        <taxon>Hyaloscyphaceae</taxon>
        <taxon>Hyaloscypha</taxon>
        <taxon>Hyaloscypha variabilis</taxon>
    </lineage>
</organism>
<dbReference type="SUPFAM" id="SSF52540">
    <property type="entry name" value="P-loop containing nucleoside triphosphate hydrolases"/>
    <property type="match status" value="1"/>
</dbReference>
<dbReference type="InterPro" id="IPR029058">
    <property type="entry name" value="AB_hydrolase_fold"/>
</dbReference>
<feature type="region of interest" description="Disordered" evidence="2">
    <location>
        <begin position="1"/>
        <end position="21"/>
    </location>
</feature>
<feature type="non-terminal residue" evidence="4">
    <location>
        <position position="812"/>
    </location>
</feature>
<proteinExistence type="predicted"/>
<dbReference type="SUPFAM" id="SSF53474">
    <property type="entry name" value="alpha/beta-Hydrolases"/>
    <property type="match status" value="1"/>
</dbReference>
<keyword evidence="1" id="KW-0677">Repeat</keyword>
<evidence type="ECO:0000256" key="1">
    <source>
        <dbReference type="ARBA" id="ARBA00022737"/>
    </source>
</evidence>
<dbReference type="Gene3D" id="3.40.50.1820">
    <property type="entry name" value="alpha/beta hydrolase"/>
    <property type="match status" value="1"/>
</dbReference>
<feature type="domain" description="Nephrocystin 3-like N-terminal" evidence="3">
    <location>
        <begin position="340"/>
        <end position="514"/>
    </location>
</feature>
<name>A0A2J6R5B6_HYAVF</name>
<evidence type="ECO:0000313" key="4">
    <source>
        <dbReference type="EMBL" id="PMD33669.1"/>
    </source>
</evidence>
<evidence type="ECO:0000259" key="3">
    <source>
        <dbReference type="Pfam" id="PF24883"/>
    </source>
</evidence>
<evidence type="ECO:0000313" key="5">
    <source>
        <dbReference type="Proteomes" id="UP000235786"/>
    </source>
</evidence>
<evidence type="ECO:0000256" key="2">
    <source>
        <dbReference type="SAM" id="MobiDB-lite"/>
    </source>
</evidence>